<dbReference type="InterPro" id="IPR003043">
    <property type="entry name" value="Uropor_MeTrfase_CS"/>
</dbReference>
<evidence type="ECO:0000256" key="4">
    <source>
        <dbReference type="ARBA" id="ARBA00022603"/>
    </source>
</evidence>
<protein>
    <submittedName>
        <fullName evidence="8">Precorrin-4/cobalt-precorrin-4 C11-methyltransferase</fullName>
    </submittedName>
</protein>
<feature type="domain" description="Tetrapyrrole methylase" evidence="7">
    <location>
        <begin position="2"/>
        <end position="207"/>
    </location>
</feature>
<accession>A0A6V8PPS3</accession>
<reference evidence="8 9" key="1">
    <citation type="journal article" date="2020" name="Front. Microbiol.">
        <title>Single-cell genomics of novel Actinobacteria with the Wood-Ljungdahl pathway discovered in a serpentinizing system.</title>
        <authorList>
            <person name="Merino N."/>
            <person name="Kawai M."/>
            <person name="Boyd E.S."/>
            <person name="Colman D.R."/>
            <person name="McGlynn S.E."/>
            <person name="Nealson K.H."/>
            <person name="Kurokawa K."/>
            <person name="Hongoh Y."/>
        </authorList>
    </citation>
    <scope>NUCLEOTIDE SEQUENCE [LARGE SCALE GENOMIC DNA]</scope>
    <source>
        <strain evidence="8 9">S43</strain>
    </source>
</reference>
<sequence>MKVYFIGAGPGDPELLTLKAKKVIEKADIIIYAGSLTNKDILKLAKKGAKIYDSARMTLDDIFKLLREAKSTDKVIARIHSGDPSIYGATQEQMDWCEDEKIDYEVIPGVSSFAAACASLKQELTLPGVSQTVILTRISGRTEVPKNEDLGELARIGSTMVIFLSVQEIDRVVESLKAGYSLATPVAVVEKASWPHEKKVIGCLHDIAAKVKDAGIKSQALIIVGHILEKDYQRSRLYDNHFEHSFRKKRI</sequence>
<dbReference type="SUPFAM" id="SSF53790">
    <property type="entry name" value="Tetrapyrrole methylase"/>
    <property type="match status" value="1"/>
</dbReference>
<comment type="caution">
    <text evidence="8">The sequence shown here is derived from an EMBL/GenBank/DDBJ whole genome shotgun (WGS) entry which is preliminary data.</text>
</comment>
<evidence type="ECO:0000313" key="8">
    <source>
        <dbReference type="EMBL" id="GFP34655.1"/>
    </source>
</evidence>
<keyword evidence="4 8" id="KW-0489">Methyltransferase</keyword>
<evidence type="ECO:0000256" key="3">
    <source>
        <dbReference type="ARBA" id="ARBA00022573"/>
    </source>
</evidence>
<evidence type="ECO:0000256" key="5">
    <source>
        <dbReference type="ARBA" id="ARBA00022679"/>
    </source>
</evidence>
<evidence type="ECO:0000313" key="9">
    <source>
        <dbReference type="Proteomes" id="UP000576480"/>
    </source>
</evidence>
<evidence type="ECO:0000256" key="1">
    <source>
        <dbReference type="ARBA" id="ARBA00004953"/>
    </source>
</evidence>
<dbReference type="InterPro" id="IPR050161">
    <property type="entry name" value="Siro_Cobalamin_biosynth"/>
</dbReference>
<comment type="pathway">
    <text evidence="1">Cofactor biosynthesis; adenosylcobalamin biosynthesis.</text>
</comment>
<organism evidence="8 9">
    <name type="scientific">Candidatus Hakubella thermalkaliphila</name>
    <dbReference type="NCBI Taxonomy" id="2754717"/>
    <lineage>
        <taxon>Bacteria</taxon>
        <taxon>Bacillati</taxon>
        <taxon>Actinomycetota</taxon>
        <taxon>Actinomycetota incertae sedis</taxon>
        <taxon>Candidatus Hakubellales</taxon>
        <taxon>Candidatus Hakubellaceae</taxon>
        <taxon>Candidatus Hakubella</taxon>
    </lineage>
</organism>
<dbReference type="InterPro" id="IPR006362">
    <property type="entry name" value="Cbl_synth_CobM/CibF"/>
</dbReference>
<name>A0A6V8PPS3_9ACTN</name>
<gene>
    <name evidence="8" type="ORF">HKBW3S43_00448</name>
</gene>
<dbReference type="NCBIfam" id="TIGR01465">
    <property type="entry name" value="cobM_cbiF"/>
    <property type="match status" value="1"/>
</dbReference>
<dbReference type="PANTHER" id="PTHR45790:SF4">
    <property type="entry name" value="COBALT-PRECORRIN-4 C(11)-METHYLTRANSFERASE"/>
    <property type="match status" value="1"/>
</dbReference>
<dbReference type="PROSITE" id="PS00839">
    <property type="entry name" value="SUMT_1"/>
    <property type="match status" value="1"/>
</dbReference>
<keyword evidence="5 8" id="KW-0808">Transferase</keyword>
<evidence type="ECO:0000259" key="7">
    <source>
        <dbReference type="Pfam" id="PF00590"/>
    </source>
</evidence>
<dbReference type="UniPathway" id="UPA00148"/>
<dbReference type="CDD" id="cd11641">
    <property type="entry name" value="Precorrin-4_C11-MT"/>
    <property type="match status" value="1"/>
</dbReference>
<keyword evidence="3" id="KW-0169">Cobalamin biosynthesis</keyword>
<dbReference type="Proteomes" id="UP000576480">
    <property type="component" value="Unassembled WGS sequence"/>
</dbReference>
<evidence type="ECO:0000256" key="6">
    <source>
        <dbReference type="ARBA" id="ARBA00022691"/>
    </source>
</evidence>
<dbReference type="GO" id="GO:0009236">
    <property type="term" value="P:cobalamin biosynthetic process"/>
    <property type="evidence" value="ECO:0007669"/>
    <property type="project" value="UniProtKB-UniPathway"/>
</dbReference>
<dbReference type="RefSeq" id="WP_176229390.1">
    <property type="nucleotide sequence ID" value="NZ_BLSB01000015.1"/>
</dbReference>
<dbReference type="GO" id="GO:0046026">
    <property type="term" value="F:precorrin-4 C11-methyltransferase activity"/>
    <property type="evidence" value="ECO:0007669"/>
    <property type="project" value="InterPro"/>
</dbReference>
<dbReference type="GO" id="GO:0032259">
    <property type="term" value="P:methylation"/>
    <property type="evidence" value="ECO:0007669"/>
    <property type="project" value="UniProtKB-KW"/>
</dbReference>
<dbReference type="InterPro" id="IPR035996">
    <property type="entry name" value="4pyrrol_Methylase_sf"/>
</dbReference>
<dbReference type="Pfam" id="PF00590">
    <property type="entry name" value="TP_methylase"/>
    <property type="match status" value="1"/>
</dbReference>
<evidence type="ECO:0000256" key="2">
    <source>
        <dbReference type="ARBA" id="ARBA00005879"/>
    </source>
</evidence>
<dbReference type="EMBL" id="BLSB01000015">
    <property type="protein sequence ID" value="GFP34655.1"/>
    <property type="molecule type" value="Genomic_DNA"/>
</dbReference>
<proteinExistence type="inferred from homology"/>
<dbReference type="PANTHER" id="PTHR45790">
    <property type="entry name" value="SIROHEME SYNTHASE-RELATED"/>
    <property type="match status" value="1"/>
</dbReference>
<dbReference type="Gene3D" id="3.40.1010.10">
    <property type="entry name" value="Cobalt-precorrin-4 Transmethylase, Domain 1"/>
    <property type="match status" value="1"/>
</dbReference>
<dbReference type="InterPro" id="IPR000878">
    <property type="entry name" value="4pyrrol_Mease"/>
</dbReference>
<dbReference type="Gene3D" id="3.30.950.10">
    <property type="entry name" value="Methyltransferase, Cobalt-precorrin-4 Transmethylase, Domain 2"/>
    <property type="match status" value="1"/>
</dbReference>
<keyword evidence="6" id="KW-0949">S-adenosyl-L-methionine</keyword>
<dbReference type="InterPro" id="IPR014777">
    <property type="entry name" value="4pyrrole_Mease_sub1"/>
</dbReference>
<comment type="similarity">
    <text evidence="2">Belongs to the precorrin methyltransferase family.</text>
</comment>
<dbReference type="AlphaFoldDB" id="A0A6V8PPS3"/>
<dbReference type="InterPro" id="IPR014776">
    <property type="entry name" value="4pyrrole_Mease_sub2"/>
</dbReference>